<evidence type="ECO:0000313" key="1">
    <source>
        <dbReference type="EMBL" id="QEK78616.1"/>
    </source>
</evidence>
<dbReference type="Proteomes" id="UP000324354">
    <property type="component" value="Chromosome"/>
</dbReference>
<dbReference type="AlphaFoldDB" id="A0A5C0XN88"/>
<proteinExistence type="predicted"/>
<protein>
    <submittedName>
        <fullName evidence="1">Uncharacterized protein</fullName>
    </submittedName>
</protein>
<gene>
    <name evidence="1" type="ORF">PFDSM3638_04760</name>
</gene>
<name>A0A5C0XN88_PYRFU</name>
<dbReference type="GeneID" id="41712760"/>
<sequence>MSLDSLTGEGEIKWVKEVRFTFNGTELGPQFELDNPRVFLRKSPDGNIIGFFRVKRPDAPIFSGTVVFKMTPEGNILWARYYRMWQYNDRLDKNYTKELIPIDASSLRL</sequence>
<dbReference type="EMBL" id="CP023154">
    <property type="protein sequence ID" value="QEK78616.1"/>
    <property type="molecule type" value="Genomic_DNA"/>
</dbReference>
<accession>A0A5C0XN88</accession>
<dbReference type="GeneID" id="13301553"/>
<evidence type="ECO:0000313" key="2">
    <source>
        <dbReference type="Proteomes" id="UP000324354"/>
    </source>
</evidence>
<dbReference type="RefSeq" id="WP_011012087.1">
    <property type="nucleotide sequence ID" value="NC_003413.1"/>
</dbReference>
<reference evidence="1 2" key="1">
    <citation type="submission" date="2017-08" db="EMBL/GenBank/DDBJ databases">
        <title>Resequencing and Reannotation of the genome of Pyrococcus furiosus type strain DSM3638.</title>
        <authorList>
            <person name="Reichelt R.M."/>
            <person name="Bunk B."/>
        </authorList>
    </citation>
    <scope>NUCLEOTIDE SEQUENCE [LARGE SCALE GENOMIC DNA]</scope>
    <source>
        <strain evidence="1 2">DSM 3638</strain>
    </source>
</reference>
<organism evidence="1 2">
    <name type="scientific">Pyrococcus furiosus (strain ATCC 43587 / DSM 3638 / JCM 8422 / Vc1)</name>
    <dbReference type="NCBI Taxonomy" id="186497"/>
    <lineage>
        <taxon>Archaea</taxon>
        <taxon>Methanobacteriati</taxon>
        <taxon>Methanobacteriota</taxon>
        <taxon>Thermococci</taxon>
        <taxon>Thermococcales</taxon>
        <taxon>Thermococcaceae</taxon>
        <taxon>Pyrococcus</taxon>
    </lineage>
</organism>